<dbReference type="EMBL" id="AOKY01000387">
    <property type="protein sequence ID" value="KDB21953.1"/>
    <property type="molecule type" value="Genomic_DNA"/>
</dbReference>
<dbReference type="HOGENOM" id="CLU_171291_0_0_1"/>
<evidence type="ECO:0000313" key="1">
    <source>
        <dbReference type="EMBL" id="KDB21953.1"/>
    </source>
</evidence>
<gene>
    <name evidence="1" type="ORF">H109_06093</name>
</gene>
<dbReference type="Proteomes" id="UP000024533">
    <property type="component" value="Unassembled WGS sequence"/>
</dbReference>
<accession>A0A059J2P6</accession>
<proteinExistence type="predicted"/>
<name>A0A059J2P6_TRIIM</name>
<organism evidence="1 2">
    <name type="scientific">Trichophyton interdigitale (strain MR816)</name>
    <dbReference type="NCBI Taxonomy" id="1215338"/>
    <lineage>
        <taxon>Eukaryota</taxon>
        <taxon>Fungi</taxon>
        <taxon>Dikarya</taxon>
        <taxon>Ascomycota</taxon>
        <taxon>Pezizomycotina</taxon>
        <taxon>Eurotiomycetes</taxon>
        <taxon>Eurotiomycetidae</taxon>
        <taxon>Onygenales</taxon>
        <taxon>Arthrodermataceae</taxon>
        <taxon>Trichophyton</taxon>
    </lineage>
</organism>
<sequence>MAKLKVFTDRVNEERSQLYLNWIYPQQVAATTSSIPAHRGPVNRKSDVVLLREKEMAARRVFVSVENYPRQNWKHAFFSLLDFLIDIQKPSRINIPSGGDMIYPNLASAVSTQ</sequence>
<comment type="caution">
    <text evidence="1">The sequence shown here is derived from an EMBL/GenBank/DDBJ whole genome shotgun (WGS) entry which is preliminary data.</text>
</comment>
<reference evidence="1 2" key="1">
    <citation type="submission" date="2014-02" db="EMBL/GenBank/DDBJ databases">
        <title>The Genome Sequence of Trichophyton interdigitale MR816.</title>
        <authorList>
            <consortium name="The Broad Institute Genomics Platform"/>
            <person name="Cuomo C.A."/>
            <person name="White T.C."/>
            <person name="Graser Y."/>
            <person name="Martinez-Rossi N."/>
            <person name="Heitman J."/>
            <person name="Young S.K."/>
            <person name="Zeng Q."/>
            <person name="Gargeya S."/>
            <person name="Abouelleil A."/>
            <person name="Alvarado L."/>
            <person name="Chapman S.B."/>
            <person name="Gainer-Dewar J."/>
            <person name="Goldberg J."/>
            <person name="Griggs A."/>
            <person name="Gujja S."/>
            <person name="Hansen M."/>
            <person name="Howarth C."/>
            <person name="Imamovic A."/>
            <person name="Larimer J."/>
            <person name="Martinez D."/>
            <person name="Murphy C."/>
            <person name="Pearson M.D."/>
            <person name="Persinoti G."/>
            <person name="Poon T."/>
            <person name="Priest M."/>
            <person name="Roberts A.D."/>
            <person name="Saif S."/>
            <person name="Shea T.D."/>
            <person name="Sykes S.N."/>
            <person name="Wortman J."/>
            <person name="Nusbaum C."/>
            <person name="Birren B."/>
        </authorList>
    </citation>
    <scope>NUCLEOTIDE SEQUENCE [LARGE SCALE GENOMIC DNA]</scope>
    <source>
        <strain evidence="1 2">MR816</strain>
    </source>
</reference>
<keyword evidence="2" id="KW-1185">Reference proteome</keyword>
<evidence type="ECO:0000313" key="2">
    <source>
        <dbReference type="Proteomes" id="UP000024533"/>
    </source>
</evidence>
<dbReference type="AlphaFoldDB" id="A0A059J2P6"/>
<protein>
    <submittedName>
        <fullName evidence="1">Uncharacterized protein</fullName>
    </submittedName>
</protein>